<dbReference type="OrthoDB" id="2931860at2"/>
<dbReference type="Proteomes" id="UP000186524">
    <property type="component" value="Unassembled WGS sequence"/>
</dbReference>
<dbReference type="RefSeq" id="WP_073710772.1">
    <property type="nucleotide sequence ID" value="NZ_MRWQ01000004.1"/>
</dbReference>
<name>A0A1Q5P642_9BACI</name>
<evidence type="ECO:0000313" key="1">
    <source>
        <dbReference type="EMBL" id="OKL37621.1"/>
    </source>
</evidence>
<proteinExistence type="predicted"/>
<sequence length="65" mass="7198">MKKAISTMEMALSFYPLLTGVRPPLQDVEKKRRISDGLTACKSPIGSDRLKPVTHVLPQDVALFT</sequence>
<protein>
    <submittedName>
        <fullName evidence="1">Uncharacterized protein</fullName>
    </submittedName>
</protein>
<dbReference type="EMBL" id="MRWQ01000004">
    <property type="protein sequence ID" value="OKL37621.1"/>
    <property type="molecule type" value="Genomic_DNA"/>
</dbReference>
<dbReference type="AlphaFoldDB" id="A0A1Q5P642"/>
<gene>
    <name evidence="1" type="ORF">BLL40_04790</name>
</gene>
<keyword evidence="2" id="KW-1185">Reference proteome</keyword>
<reference evidence="1 2" key="1">
    <citation type="submission" date="2016-12" db="EMBL/GenBank/DDBJ databases">
        <title>Domibacillus sp. SAOS 44 whole genome sequencing.</title>
        <authorList>
            <person name="Verma A."/>
            <person name="Krishnamurthi S."/>
        </authorList>
    </citation>
    <scope>NUCLEOTIDE SEQUENCE [LARGE SCALE GENOMIC DNA]</scope>
    <source>
        <strain evidence="1 2">SAOS 44</strain>
    </source>
</reference>
<dbReference type="STRING" id="1714354.BLL40_04790"/>
<organism evidence="1 2">
    <name type="scientific">Domibacillus mangrovi</name>
    <dbReference type="NCBI Taxonomy" id="1714354"/>
    <lineage>
        <taxon>Bacteria</taxon>
        <taxon>Bacillati</taxon>
        <taxon>Bacillota</taxon>
        <taxon>Bacilli</taxon>
        <taxon>Bacillales</taxon>
        <taxon>Bacillaceae</taxon>
        <taxon>Domibacillus</taxon>
    </lineage>
</organism>
<evidence type="ECO:0000313" key="2">
    <source>
        <dbReference type="Proteomes" id="UP000186524"/>
    </source>
</evidence>
<comment type="caution">
    <text evidence="1">The sequence shown here is derived from an EMBL/GenBank/DDBJ whole genome shotgun (WGS) entry which is preliminary data.</text>
</comment>
<accession>A0A1Q5P642</accession>